<feature type="region of interest" description="Disordered" evidence="1">
    <location>
        <begin position="1"/>
        <end position="99"/>
    </location>
</feature>
<proteinExistence type="predicted"/>
<feature type="compositionally biased region" description="Basic and acidic residues" evidence="1">
    <location>
        <begin position="77"/>
        <end position="90"/>
    </location>
</feature>
<accession>A0AAE0G4D6</accession>
<sequence length="212" mass="22813">MGDPAKDIKIVNPDDPASPQRSTSAADIAWATIFRDPHSQSQASDVEMEPTLPSKKDTKVSSFPRVLSSQELNQRLNIERQDSDFKERPGRGAQNDSATVSGVKAVEMAKELLHSRTSKTKFTGAAVDEDSSSDAHTPSANLTVSGVTGVQIANELNFAMAHPTHGPVLDNMSPNNTINKEADNQLVNRLQVWLVGQPPPGAAGFTRDSRTV</sequence>
<comment type="caution">
    <text evidence="2">The sequence shown here is derived from an EMBL/GenBank/DDBJ whole genome shotgun (WGS) entry which is preliminary data.</text>
</comment>
<evidence type="ECO:0000256" key="1">
    <source>
        <dbReference type="SAM" id="MobiDB-lite"/>
    </source>
</evidence>
<dbReference type="AlphaFoldDB" id="A0AAE0G4D6"/>
<keyword evidence="3" id="KW-1185">Reference proteome</keyword>
<dbReference type="EMBL" id="LGRX02010073">
    <property type="protein sequence ID" value="KAK3271005.1"/>
    <property type="molecule type" value="Genomic_DNA"/>
</dbReference>
<name>A0AAE0G4D6_9CHLO</name>
<protein>
    <submittedName>
        <fullName evidence="2">Uncharacterized protein</fullName>
    </submittedName>
</protein>
<evidence type="ECO:0000313" key="2">
    <source>
        <dbReference type="EMBL" id="KAK3271005.1"/>
    </source>
</evidence>
<evidence type="ECO:0000313" key="3">
    <source>
        <dbReference type="Proteomes" id="UP001190700"/>
    </source>
</evidence>
<organism evidence="2 3">
    <name type="scientific">Cymbomonas tetramitiformis</name>
    <dbReference type="NCBI Taxonomy" id="36881"/>
    <lineage>
        <taxon>Eukaryota</taxon>
        <taxon>Viridiplantae</taxon>
        <taxon>Chlorophyta</taxon>
        <taxon>Pyramimonadophyceae</taxon>
        <taxon>Pyramimonadales</taxon>
        <taxon>Pyramimonadaceae</taxon>
        <taxon>Cymbomonas</taxon>
    </lineage>
</organism>
<reference evidence="2 3" key="1">
    <citation type="journal article" date="2015" name="Genome Biol. Evol.">
        <title>Comparative Genomics of a Bacterivorous Green Alga Reveals Evolutionary Causalities and Consequences of Phago-Mixotrophic Mode of Nutrition.</title>
        <authorList>
            <person name="Burns J.A."/>
            <person name="Paasch A."/>
            <person name="Narechania A."/>
            <person name="Kim E."/>
        </authorList>
    </citation>
    <scope>NUCLEOTIDE SEQUENCE [LARGE SCALE GENOMIC DNA]</scope>
    <source>
        <strain evidence="2 3">PLY_AMNH</strain>
    </source>
</reference>
<gene>
    <name evidence="2" type="ORF">CYMTET_20624</name>
</gene>
<dbReference type="Proteomes" id="UP001190700">
    <property type="component" value="Unassembled WGS sequence"/>
</dbReference>
<feature type="compositionally biased region" description="Polar residues" evidence="1">
    <location>
        <begin position="67"/>
        <end position="76"/>
    </location>
</feature>